<dbReference type="EMBL" id="LAZR01035355">
    <property type="protein sequence ID" value="KKL27736.1"/>
    <property type="molecule type" value="Genomic_DNA"/>
</dbReference>
<protein>
    <submittedName>
        <fullName evidence="1">Uncharacterized protein</fullName>
    </submittedName>
</protein>
<proteinExistence type="predicted"/>
<organism evidence="1">
    <name type="scientific">marine sediment metagenome</name>
    <dbReference type="NCBI Taxonomy" id="412755"/>
    <lineage>
        <taxon>unclassified sequences</taxon>
        <taxon>metagenomes</taxon>
        <taxon>ecological metagenomes</taxon>
    </lineage>
</organism>
<comment type="caution">
    <text evidence="1">The sequence shown here is derived from an EMBL/GenBank/DDBJ whole genome shotgun (WGS) entry which is preliminary data.</text>
</comment>
<dbReference type="AlphaFoldDB" id="A0A0F9ED22"/>
<gene>
    <name evidence="1" type="ORF">LCGC14_2382160</name>
</gene>
<reference evidence="1" key="1">
    <citation type="journal article" date="2015" name="Nature">
        <title>Complex archaea that bridge the gap between prokaryotes and eukaryotes.</title>
        <authorList>
            <person name="Spang A."/>
            <person name="Saw J.H."/>
            <person name="Jorgensen S.L."/>
            <person name="Zaremba-Niedzwiedzka K."/>
            <person name="Martijn J."/>
            <person name="Lind A.E."/>
            <person name="van Eijk R."/>
            <person name="Schleper C."/>
            <person name="Guy L."/>
            <person name="Ettema T.J."/>
        </authorList>
    </citation>
    <scope>NUCLEOTIDE SEQUENCE</scope>
</reference>
<evidence type="ECO:0000313" key="1">
    <source>
        <dbReference type="EMBL" id="KKL27736.1"/>
    </source>
</evidence>
<feature type="non-terminal residue" evidence="1">
    <location>
        <position position="1"/>
    </location>
</feature>
<sequence>FVVDSNANTNEFKRGFIGDENIDIILPGETNIDNVLALQIGNEIFAQIKPKTVSTEGEIITSESVIVKNSLPEVENVKIVNITPRINDDLVLSWEFFDFEIDALGDLTQFNNTRVQWFKFNTMSSQFEEINTSISTSIETSSSTLSSSQTSLGDLWKAIVTSNDGLDDGVSMESNIVTII</sequence>
<name>A0A0F9ED22_9ZZZZ</name>
<accession>A0A0F9ED22</accession>